<dbReference type="SUPFAM" id="SSF55961">
    <property type="entry name" value="Bet v1-like"/>
    <property type="match status" value="1"/>
</dbReference>
<evidence type="ECO:0000313" key="3">
    <source>
        <dbReference type="EMBL" id="ANE47751.1"/>
    </source>
</evidence>
<dbReference type="InterPro" id="IPR023393">
    <property type="entry name" value="START-like_dom_sf"/>
</dbReference>
<dbReference type="AlphaFoldDB" id="A0A172TL36"/>
<dbReference type="PATRIC" id="fig|1178515.4.peg.3490"/>
<dbReference type="OrthoDB" id="118413at2"/>
<dbReference type="KEGG" id="pswu:SY83_17320"/>
<name>A0A172TL36_9BACL</name>
<comment type="similarity">
    <text evidence="1">Belongs to the AHA1 family.</text>
</comment>
<dbReference type="EMBL" id="CP011388">
    <property type="protein sequence ID" value="ANE47751.1"/>
    <property type="molecule type" value="Genomic_DNA"/>
</dbReference>
<protein>
    <submittedName>
        <fullName evidence="3">ATPase</fullName>
    </submittedName>
</protein>
<dbReference type="RefSeq" id="WP_068608769.1">
    <property type="nucleotide sequence ID" value="NZ_CP011388.1"/>
</dbReference>
<dbReference type="Proteomes" id="UP000076927">
    <property type="component" value="Chromosome"/>
</dbReference>
<evidence type="ECO:0000256" key="1">
    <source>
        <dbReference type="ARBA" id="ARBA00006817"/>
    </source>
</evidence>
<dbReference type="Gene3D" id="3.30.530.20">
    <property type="match status" value="1"/>
</dbReference>
<proteinExistence type="inferred from homology"/>
<keyword evidence="4" id="KW-1185">Reference proteome</keyword>
<gene>
    <name evidence="3" type="ORF">SY83_17320</name>
</gene>
<accession>A0A172TL36</accession>
<dbReference type="STRING" id="1178515.SY83_17320"/>
<evidence type="ECO:0000313" key="4">
    <source>
        <dbReference type="Proteomes" id="UP000076927"/>
    </source>
</evidence>
<sequence length="169" mass="19416">MTNQIISKVEDKTLTLERIFKAPRELVFKAFTQEEHLKQWWGPRGWSLPVCNLDFRVGGVWHYCMKCEDRSMGEYYGMESWGKGVYSEIQAPEKIVYTDYFSDAEGTVSESMPATICTLTFIEIEGETKVISTSEYATTEGLKQVMDMGMLQGITETWDRLGEHLEAIQ</sequence>
<reference evidence="3 4" key="1">
    <citation type="submission" date="2015-01" db="EMBL/GenBank/DDBJ databases">
        <title>Paenibacillus swuensis/DY6/whole genome sequencing.</title>
        <authorList>
            <person name="Kim M.K."/>
            <person name="Srinivasan S."/>
            <person name="Lee J.-J."/>
        </authorList>
    </citation>
    <scope>NUCLEOTIDE SEQUENCE [LARGE SCALE GENOMIC DNA]</scope>
    <source>
        <strain evidence="3 4">DY6</strain>
    </source>
</reference>
<dbReference type="InterPro" id="IPR013538">
    <property type="entry name" value="ASHA1/2-like_C"/>
</dbReference>
<organism evidence="3 4">
    <name type="scientific">Paenibacillus swuensis</name>
    <dbReference type="NCBI Taxonomy" id="1178515"/>
    <lineage>
        <taxon>Bacteria</taxon>
        <taxon>Bacillati</taxon>
        <taxon>Bacillota</taxon>
        <taxon>Bacilli</taxon>
        <taxon>Bacillales</taxon>
        <taxon>Paenibacillaceae</taxon>
        <taxon>Paenibacillus</taxon>
    </lineage>
</organism>
<evidence type="ECO:0000259" key="2">
    <source>
        <dbReference type="Pfam" id="PF08327"/>
    </source>
</evidence>
<feature type="domain" description="Activator of Hsp90 ATPase homologue 1/2-like C-terminal" evidence="2">
    <location>
        <begin position="21"/>
        <end position="166"/>
    </location>
</feature>
<dbReference type="Pfam" id="PF08327">
    <property type="entry name" value="AHSA1"/>
    <property type="match status" value="1"/>
</dbReference>